<evidence type="ECO:0000256" key="2">
    <source>
        <dbReference type="ARBA" id="ARBA00022553"/>
    </source>
</evidence>
<feature type="domain" description="Protein kinase" evidence="18">
    <location>
        <begin position="284"/>
        <end position="562"/>
    </location>
</feature>
<evidence type="ECO:0000259" key="17">
    <source>
        <dbReference type="PROSITE" id="PS50002"/>
    </source>
</evidence>
<dbReference type="PROSITE" id="PS00109">
    <property type="entry name" value="PROTEIN_KINASE_TYR"/>
    <property type="match status" value="2"/>
</dbReference>
<evidence type="ECO:0000256" key="13">
    <source>
        <dbReference type="PROSITE-ProRule" id="PRU10141"/>
    </source>
</evidence>
<dbReference type="PRINTS" id="PR00109">
    <property type="entry name" value="TYRKINASE"/>
</dbReference>
<dbReference type="SUPFAM" id="SSF55550">
    <property type="entry name" value="SH2 domain"/>
    <property type="match status" value="2"/>
</dbReference>
<feature type="domain" description="SH2" evidence="16">
    <location>
        <begin position="789"/>
        <end position="884"/>
    </location>
</feature>
<evidence type="ECO:0000256" key="12">
    <source>
        <dbReference type="PROSITE-ProRule" id="PRU00192"/>
    </source>
</evidence>
<dbReference type="InterPro" id="IPR017441">
    <property type="entry name" value="Protein_kinase_ATP_BS"/>
</dbReference>
<dbReference type="Gene3D" id="3.30.200.20">
    <property type="entry name" value="Phosphorylase Kinase, domain 1"/>
    <property type="match status" value="1"/>
</dbReference>
<protein>
    <recommendedName>
        <fullName evidence="14">Tyrosine-protein kinase</fullName>
        <ecNumber evidence="14">2.7.10.2</ecNumber>
    </recommendedName>
</protein>
<dbReference type="Pfam" id="PF00017">
    <property type="entry name" value="SH2"/>
    <property type="match status" value="2"/>
</dbReference>
<evidence type="ECO:0000256" key="10">
    <source>
        <dbReference type="ARBA" id="ARBA00061539"/>
    </source>
</evidence>
<evidence type="ECO:0000256" key="15">
    <source>
        <dbReference type="SAM" id="MobiDB-lite"/>
    </source>
</evidence>
<dbReference type="PROSITE" id="PS50011">
    <property type="entry name" value="PROTEIN_KINASE_DOM"/>
    <property type="match status" value="2"/>
</dbReference>
<dbReference type="PROSITE" id="PS50002">
    <property type="entry name" value="SH3"/>
    <property type="match status" value="2"/>
</dbReference>
<dbReference type="FunFam" id="3.30.200.20:FF:000053">
    <property type="entry name" value="Tyrosine-protein kinase"/>
    <property type="match status" value="2"/>
</dbReference>
<dbReference type="FunFam" id="1.10.510.10:FF:000399">
    <property type="entry name" value="Tyrosine-protein kinase"/>
    <property type="match status" value="1"/>
</dbReference>
<dbReference type="InterPro" id="IPR020635">
    <property type="entry name" value="Tyr_kinase_cat_dom"/>
</dbReference>
<dbReference type="Gene3D" id="2.30.30.40">
    <property type="entry name" value="SH3 Domains"/>
    <property type="match status" value="2"/>
</dbReference>
<dbReference type="SUPFAM" id="SSF56112">
    <property type="entry name" value="Protein kinase-like (PK-like)"/>
    <property type="match status" value="2"/>
</dbReference>
<dbReference type="PRINTS" id="PR00401">
    <property type="entry name" value="SH2DOMAIN"/>
</dbReference>
<feature type="domain" description="SH3" evidence="17">
    <location>
        <begin position="95"/>
        <end position="155"/>
    </location>
</feature>
<evidence type="ECO:0000256" key="1">
    <source>
        <dbReference type="ARBA" id="ARBA00022443"/>
    </source>
</evidence>
<dbReference type="GO" id="GO:0048565">
    <property type="term" value="P:digestive tract development"/>
    <property type="evidence" value="ECO:0007669"/>
    <property type="project" value="UniProtKB-ARBA"/>
</dbReference>
<dbReference type="PRINTS" id="PR00499">
    <property type="entry name" value="P67PHOX"/>
</dbReference>
<dbReference type="FunFam" id="1.10.510.10:FF:000554">
    <property type="entry name" value="Predicted protein"/>
    <property type="match status" value="1"/>
</dbReference>
<keyword evidence="7 11" id="KW-0727">SH2 domain</keyword>
<keyword evidence="1 12" id="KW-0728">SH3 domain</keyword>
<dbReference type="EC" id="2.7.10.2" evidence="14"/>
<evidence type="ECO:0000256" key="9">
    <source>
        <dbReference type="ARBA" id="ARBA00051245"/>
    </source>
</evidence>
<dbReference type="Pfam" id="PF07714">
    <property type="entry name" value="PK_Tyr_Ser-Thr"/>
    <property type="match status" value="2"/>
</dbReference>
<evidence type="ECO:0000256" key="8">
    <source>
        <dbReference type="ARBA" id="ARBA00023137"/>
    </source>
</evidence>
<comment type="catalytic activity">
    <reaction evidence="9 14">
        <text>L-tyrosyl-[protein] + ATP = O-phospho-L-tyrosyl-[protein] + ADP + H(+)</text>
        <dbReference type="Rhea" id="RHEA:10596"/>
        <dbReference type="Rhea" id="RHEA-COMP:10136"/>
        <dbReference type="Rhea" id="RHEA-COMP:20101"/>
        <dbReference type="ChEBI" id="CHEBI:15378"/>
        <dbReference type="ChEBI" id="CHEBI:30616"/>
        <dbReference type="ChEBI" id="CHEBI:46858"/>
        <dbReference type="ChEBI" id="CHEBI:61978"/>
        <dbReference type="ChEBI" id="CHEBI:456216"/>
        <dbReference type="EC" id="2.7.10.2"/>
    </reaction>
</comment>
<feature type="domain" description="Protein kinase" evidence="18">
    <location>
        <begin position="909"/>
        <end position="1167"/>
    </location>
</feature>
<dbReference type="InterPro" id="IPR050198">
    <property type="entry name" value="Non-receptor_tyrosine_kinases"/>
</dbReference>
<keyword evidence="6 13" id="KW-0067">ATP-binding</keyword>
<evidence type="ECO:0000259" key="16">
    <source>
        <dbReference type="PROSITE" id="PS50001"/>
    </source>
</evidence>
<evidence type="ECO:0000256" key="5">
    <source>
        <dbReference type="ARBA" id="ARBA00022777"/>
    </source>
</evidence>
<dbReference type="InterPro" id="IPR000719">
    <property type="entry name" value="Prot_kinase_dom"/>
</dbReference>
<keyword evidence="3 14" id="KW-0808">Transferase</keyword>
<evidence type="ECO:0000256" key="3">
    <source>
        <dbReference type="ARBA" id="ARBA00022679"/>
    </source>
</evidence>
<dbReference type="Pfam" id="PF00018">
    <property type="entry name" value="SH3_1"/>
    <property type="match status" value="2"/>
</dbReference>
<dbReference type="PROSITE" id="PS50001">
    <property type="entry name" value="SH2"/>
    <property type="match status" value="2"/>
</dbReference>
<reference evidence="20" key="1">
    <citation type="submission" date="2022-11" db="UniProtKB">
        <authorList>
            <consortium name="WormBaseParasite"/>
        </authorList>
    </citation>
    <scope>IDENTIFICATION</scope>
</reference>
<evidence type="ECO:0000313" key="20">
    <source>
        <dbReference type="WBParaSite" id="Gr19_v10_g13848.t1"/>
    </source>
</evidence>
<dbReference type="SMART" id="SM00252">
    <property type="entry name" value="SH2"/>
    <property type="match status" value="2"/>
</dbReference>
<evidence type="ECO:0000259" key="18">
    <source>
        <dbReference type="PROSITE" id="PS50011"/>
    </source>
</evidence>
<dbReference type="SMART" id="SM00219">
    <property type="entry name" value="TyrKc"/>
    <property type="match status" value="2"/>
</dbReference>
<sequence length="1209" mass="137140">MGHCLSSTKRRHSSQSDDTSVKEFQKFPRSVKQAGTSSSLAQHNNAYRSDSKLAVQTSFSSIGNAHFHHKRYHNHQQLHSDMINCENSPRNEPKPDVGKLVAIFSYESQSDGDLEFQKGDVMYLQDSSNPEWWFVRNTKGRTGFVPRRFIAFAKTPQAKEWFSGRIPRGVAERLVVDNHLPIGTFLIREREVDHLEYALTIRDIDEGHGPCVKHYKIKRADDGQSYFIAHRVTFKSLDALVGYYSERADGLCQVLTIPAPRMVPVRPDLSHDTQHNWEIPRHELQLLCRLGGGNFGDVWFGRWREKVEVAIKTLKRGTMSPDAFLSEANIMKQCSHNNLVRLFAVCTKEEPFFIITEYMPNGSLLSYLRAQETDEQDENYGRPKNPLSMQSMVDICAQVASGMKYLEERKLVHRDLAARNVLVGDKISGVPVVKVADFGLARKLMEEDIYEASAGGKFPIKWTAPEAAIQGSFTVKSDVWSYGILLYEIFTRGAIPYSDLNNKEVIEQVVIGHRLSCPRAPEPDKQELLNRIFEQLMLKCWDENPDCRPTFEALYHYFDDFFSELINAPSSLAVPYPPPFITHEHLDSSPIASYGWAIASLGRESRPATTPTVPPPLPPSLDSRELHVGVGEEAFGTVGQNTPQQKLSGSQLGYYRVGGAASRYVYQPSPIEAHPQHHHHPYPLHYPMNYHHQQHQSGAGKSSTMTSMGSSGTAAEVRRAPVEQLQQVVAVYEYQNHVEGDICFAKGDVMVLLDGSNYDWWYVRHPKNGVGYAPHNFLARIESLESEEWYAGKIQRSMAEKLVLAGKMPRGTFLVRKREGGEFALTINDSKEDSLEVKHYKIRPLDNGSGFFIATRKRFHSVRDLIAYYSKESGGLCYHLTYPAPKVAPVRPDLSYDTAKNWEIPREELDLIDKLGEGNFGEVWLGRWRGVIEIAVKKMKPGTMSADAFLAEAQIMKQCNHPKLVRLYAVCTKGEPYYIVTEYMRNGSLIEYLRNVNNRLSIHSLVDMSAQVASGMMYLESRKLVHRDLAARNVLVGDKISGVPEVKVADFGLARKLMEENIYEAQMGTKFPVKWTAPEAAQYGNFTVKSDVWSYGILLYEIFTLGHTPYPGVHNRDVLRDLENGKRMACPKNCPQGIYQEMLNCWDQNPDRRPTFEYLFTFFDDFFISSQPNYVPPSVDGTVFDVQAIDGVEGEEIGGGRRRVRRRSR</sequence>
<dbReference type="WBParaSite" id="Gr19_v10_g13848.t1">
    <property type="protein sequence ID" value="Gr19_v10_g13848.t1"/>
    <property type="gene ID" value="Gr19_v10_g13848"/>
</dbReference>
<evidence type="ECO:0000256" key="14">
    <source>
        <dbReference type="RuleBase" id="RU362096"/>
    </source>
</evidence>
<dbReference type="InterPro" id="IPR011009">
    <property type="entry name" value="Kinase-like_dom_sf"/>
</dbReference>
<dbReference type="CDD" id="cd11845">
    <property type="entry name" value="SH3_Src_like"/>
    <property type="match status" value="1"/>
</dbReference>
<keyword evidence="2" id="KW-0597">Phosphoprotein</keyword>
<dbReference type="InterPro" id="IPR008266">
    <property type="entry name" value="Tyr_kinase_AS"/>
</dbReference>
<feature type="domain" description="SH3" evidence="17">
    <location>
        <begin position="723"/>
        <end position="783"/>
    </location>
</feature>
<evidence type="ECO:0000313" key="19">
    <source>
        <dbReference type="Proteomes" id="UP000887572"/>
    </source>
</evidence>
<feature type="region of interest" description="Disordered" evidence="15">
    <location>
        <begin position="1"/>
        <end position="45"/>
    </location>
</feature>
<organism evidence="19 20">
    <name type="scientific">Globodera rostochiensis</name>
    <name type="common">Golden nematode worm</name>
    <name type="synonym">Heterodera rostochiensis</name>
    <dbReference type="NCBI Taxonomy" id="31243"/>
    <lineage>
        <taxon>Eukaryota</taxon>
        <taxon>Metazoa</taxon>
        <taxon>Ecdysozoa</taxon>
        <taxon>Nematoda</taxon>
        <taxon>Chromadorea</taxon>
        <taxon>Rhabditida</taxon>
        <taxon>Tylenchina</taxon>
        <taxon>Tylenchomorpha</taxon>
        <taxon>Tylenchoidea</taxon>
        <taxon>Heteroderidae</taxon>
        <taxon>Heteroderinae</taxon>
        <taxon>Globodera</taxon>
    </lineage>
</organism>
<keyword evidence="5 14" id="KW-0418">Kinase</keyword>
<evidence type="ECO:0000256" key="6">
    <source>
        <dbReference type="ARBA" id="ARBA00022840"/>
    </source>
</evidence>
<dbReference type="InterPro" id="IPR000980">
    <property type="entry name" value="SH2"/>
</dbReference>
<keyword evidence="8 14" id="KW-0829">Tyrosine-protein kinase</keyword>
<dbReference type="Gene3D" id="3.30.505.10">
    <property type="entry name" value="SH2 domain"/>
    <property type="match status" value="2"/>
</dbReference>
<dbReference type="InterPro" id="IPR036860">
    <property type="entry name" value="SH2_dom_sf"/>
</dbReference>
<dbReference type="InterPro" id="IPR001245">
    <property type="entry name" value="Ser-Thr/Tyr_kinase_cat_dom"/>
</dbReference>
<feature type="domain" description="SH2" evidence="16">
    <location>
        <begin position="161"/>
        <end position="259"/>
    </location>
</feature>
<accession>A0A914H3N3</accession>
<dbReference type="InterPro" id="IPR036028">
    <property type="entry name" value="SH3-like_dom_sf"/>
</dbReference>
<proteinExistence type="inferred from homology"/>
<evidence type="ECO:0000256" key="4">
    <source>
        <dbReference type="ARBA" id="ARBA00022741"/>
    </source>
</evidence>
<dbReference type="PROSITE" id="PS00107">
    <property type="entry name" value="PROTEIN_KINASE_ATP"/>
    <property type="match status" value="2"/>
</dbReference>
<dbReference type="AlphaFoldDB" id="A0A914H3N3"/>
<feature type="binding site" evidence="13">
    <location>
        <position position="312"/>
    </location>
    <ligand>
        <name>ATP</name>
        <dbReference type="ChEBI" id="CHEBI:30616"/>
    </ligand>
</feature>
<dbReference type="GO" id="GO:0005524">
    <property type="term" value="F:ATP binding"/>
    <property type="evidence" value="ECO:0007669"/>
    <property type="project" value="UniProtKB-UniRule"/>
</dbReference>
<dbReference type="InterPro" id="IPR001452">
    <property type="entry name" value="SH3_domain"/>
</dbReference>
<dbReference type="Proteomes" id="UP000887572">
    <property type="component" value="Unplaced"/>
</dbReference>
<dbReference type="SUPFAM" id="SSF50044">
    <property type="entry name" value="SH3-domain"/>
    <property type="match status" value="2"/>
</dbReference>
<feature type="binding site" evidence="13">
    <location>
        <position position="938"/>
    </location>
    <ligand>
        <name>ATP</name>
        <dbReference type="ChEBI" id="CHEBI:30616"/>
    </ligand>
</feature>
<dbReference type="PANTHER" id="PTHR24418">
    <property type="entry name" value="TYROSINE-PROTEIN KINASE"/>
    <property type="match status" value="1"/>
</dbReference>
<keyword evidence="19" id="KW-1185">Reference proteome</keyword>
<dbReference type="GO" id="GO:0004715">
    <property type="term" value="F:non-membrane spanning protein tyrosine kinase activity"/>
    <property type="evidence" value="ECO:0007669"/>
    <property type="project" value="UniProtKB-EC"/>
</dbReference>
<comment type="similarity">
    <text evidence="10">Belongs to the protein kinase superfamily. Tyr protein kinase family. SRC subfamily.</text>
</comment>
<evidence type="ECO:0000256" key="7">
    <source>
        <dbReference type="ARBA" id="ARBA00022999"/>
    </source>
</evidence>
<feature type="compositionally biased region" description="Polar residues" evidence="15">
    <location>
        <begin position="33"/>
        <end position="45"/>
    </location>
</feature>
<name>A0A914H3N3_GLORO</name>
<dbReference type="SMART" id="SM00326">
    <property type="entry name" value="SH3"/>
    <property type="match status" value="2"/>
</dbReference>
<keyword evidence="4 13" id="KW-0547">Nucleotide-binding</keyword>
<dbReference type="Gene3D" id="1.10.510.10">
    <property type="entry name" value="Transferase(Phosphotransferase) domain 1"/>
    <property type="match status" value="2"/>
</dbReference>
<evidence type="ECO:0000256" key="11">
    <source>
        <dbReference type="PROSITE-ProRule" id="PRU00191"/>
    </source>
</evidence>